<dbReference type="AlphaFoldDB" id="A0A1C7LK11"/>
<proteinExistence type="predicted"/>
<reference evidence="1 2" key="1">
    <citation type="submission" date="2016-03" db="EMBL/GenBank/DDBJ databases">
        <title>Whole genome sequencing of Grifola frondosa 9006-11.</title>
        <authorList>
            <person name="Min B."/>
            <person name="Park H."/>
            <person name="Kim J.-G."/>
            <person name="Cho H."/>
            <person name="Oh Y.-L."/>
            <person name="Kong W.-S."/>
            <person name="Choi I.-G."/>
        </authorList>
    </citation>
    <scope>NUCLEOTIDE SEQUENCE [LARGE SCALE GENOMIC DNA]</scope>
    <source>
        <strain evidence="1 2">9006-11</strain>
    </source>
</reference>
<organism evidence="1 2">
    <name type="scientific">Grifola frondosa</name>
    <name type="common">Maitake</name>
    <name type="synonym">Polyporus frondosus</name>
    <dbReference type="NCBI Taxonomy" id="5627"/>
    <lineage>
        <taxon>Eukaryota</taxon>
        <taxon>Fungi</taxon>
        <taxon>Dikarya</taxon>
        <taxon>Basidiomycota</taxon>
        <taxon>Agaricomycotina</taxon>
        <taxon>Agaricomycetes</taxon>
        <taxon>Polyporales</taxon>
        <taxon>Grifolaceae</taxon>
        <taxon>Grifola</taxon>
    </lineage>
</organism>
<dbReference type="Proteomes" id="UP000092993">
    <property type="component" value="Unassembled WGS sequence"/>
</dbReference>
<evidence type="ECO:0000313" key="2">
    <source>
        <dbReference type="Proteomes" id="UP000092993"/>
    </source>
</evidence>
<evidence type="ECO:0000313" key="1">
    <source>
        <dbReference type="EMBL" id="OBZ65142.1"/>
    </source>
</evidence>
<sequence length="212" mass="22603">MPLSARSLCRAASFSAACDSISLSDEPFDDIWLCVPRSARALRSRLVHCLPACFSVFFSPRVPLHRALNAVSVSGSSGIDLASRALSAISWPSTSLLRTFSCVRGCLLCLPPPNCALGRASLVAPLKPVSLLVSSRNISSADHGADASHADALLCRSFFGILRGSDASHPASSSHRLRALVRLARASMMVRERVDPFSNLRATCRSADRVLG</sequence>
<protein>
    <submittedName>
        <fullName evidence="1">Uncharacterized protein</fullName>
    </submittedName>
</protein>
<name>A0A1C7LK11_GRIFR</name>
<accession>A0A1C7LK11</accession>
<comment type="caution">
    <text evidence="1">The sequence shown here is derived from an EMBL/GenBank/DDBJ whole genome shotgun (WGS) entry which is preliminary data.</text>
</comment>
<dbReference type="EMBL" id="LUGG01000053">
    <property type="protein sequence ID" value="OBZ65142.1"/>
    <property type="molecule type" value="Genomic_DNA"/>
</dbReference>
<keyword evidence="2" id="KW-1185">Reference proteome</keyword>
<gene>
    <name evidence="1" type="ORF">A0H81_14872</name>
</gene>